<dbReference type="InterPro" id="IPR052942">
    <property type="entry name" value="LPS_cholinephosphotransferase"/>
</dbReference>
<keyword evidence="1" id="KW-0812">Transmembrane</keyword>
<feature type="domain" description="LicD/FKTN/FKRP nucleotidyltransferase" evidence="2">
    <location>
        <begin position="158"/>
        <end position="193"/>
    </location>
</feature>
<protein>
    <recommendedName>
        <fullName evidence="2">LicD/FKTN/FKRP nucleotidyltransferase domain-containing protein</fullName>
    </recommendedName>
</protein>
<evidence type="ECO:0000313" key="5">
    <source>
        <dbReference type="Proteomes" id="UP001519460"/>
    </source>
</evidence>
<dbReference type="EMBL" id="JACVVK020000257">
    <property type="protein sequence ID" value="KAK7481746.1"/>
    <property type="molecule type" value="Genomic_DNA"/>
</dbReference>
<keyword evidence="1" id="KW-1133">Transmembrane helix</keyword>
<name>A0ABD0K356_9CAEN</name>
<dbReference type="Proteomes" id="UP001519460">
    <property type="component" value="Unassembled WGS sequence"/>
</dbReference>
<evidence type="ECO:0000313" key="3">
    <source>
        <dbReference type="EMBL" id="KAK7481741.1"/>
    </source>
</evidence>
<proteinExistence type="predicted"/>
<keyword evidence="5" id="KW-1185">Reference proteome</keyword>
<evidence type="ECO:0000256" key="1">
    <source>
        <dbReference type="SAM" id="Phobius"/>
    </source>
</evidence>
<keyword evidence="1" id="KW-0472">Membrane</keyword>
<sequence length="362" mass="42120">MTAACFRRQRIFRTIRRHPRLTKCLVFILITCLCLSEYQNLQDNRTFRELLSMSKNPSFVLQHSAGEVLERIRRPVIPFTQEQVHHEQDSHSSMLSVNFSELEELIRQPVYPEFERELARLDDPRAAKELNILEPFRPLERANRAKLLFTLDVLIRACQQHGWTYFLYSGGLLGAYRHHGLIPWDKDIDVMINASAQNQVHRVLSSITGFTLSASGVWRFYLTDLPSIAGETTKWPWVEVYFFVEASGHVYGQGLMNGCFMVDRKHVFPLTTRRLDHLQVYTPACTHRIVTIQYYDVNMCVSSKSWFLGLRYKVACSSLYPVYPFVFRRTDPATGNVIESRQVGGRVIQEITRRPEPDVCRQ</sequence>
<dbReference type="Pfam" id="PF04991">
    <property type="entry name" value="LicD"/>
    <property type="match status" value="1"/>
</dbReference>
<dbReference type="GO" id="GO:0009100">
    <property type="term" value="P:glycoprotein metabolic process"/>
    <property type="evidence" value="ECO:0007669"/>
    <property type="project" value="UniProtKB-ARBA"/>
</dbReference>
<reference evidence="4" key="3">
    <citation type="submission" date="2023-01" db="EMBL/GenBank/DDBJ databases">
        <authorList>
            <person name="Patra A."/>
        </authorList>
    </citation>
    <scope>NUCLEOTIDE SEQUENCE</scope>
    <source>
        <strain evidence="4">Wonlab-2016</strain>
        <tissue evidence="4">Foot muscle</tissue>
    </source>
</reference>
<comment type="caution">
    <text evidence="4">The sequence shown here is derived from an EMBL/GenBank/DDBJ whole genome shotgun (WGS) entry which is preliminary data.</text>
</comment>
<organism evidence="4 5">
    <name type="scientific">Batillaria attramentaria</name>
    <dbReference type="NCBI Taxonomy" id="370345"/>
    <lineage>
        <taxon>Eukaryota</taxon>
        <taxon>Metazoa</taxon>
        <taxon>Spiralia</taxon>
        <taxon>Lophotrochozoa</taxon>
        <taxon>Mollusca</taxon>
        <taxon>Gastropoda</taxon>
        <taxon>Caenogastropoda</taxon>
        <taxon>Sorbeoconcha</taxon>
        <taxon>Cerithioidea</taxon>
        <taxon>Batillariidae</taxon>
        <taxon>Batillaria</taxon>
    </lineage>
</organism>
<reference evidence="4 5" key="2">
    <citation type="journal article" date="2023" name="Sci. Data">
        <title>Genome assembly of the Korean intertidal mud-creeper Batillaria attramentaria.</title>
        <authorList>
            <person name="Patra A.K."/>
            <person name="Ho P.T."/>
            <person name="Jun S."/>
            <person name="Lee S.J."/>
            <person name="Kim Y."/>
            <person name="Won Y.J."/>
        </authorList>
    </citation>
    <scope>NUCLEOTIDE SEQUENCE [LARGE SCALE GENOMIC DNA]</scope>
    <source>
        <strain evidence="4">Wonlab-2016</strain>
    </source>
</reference>
<dbReference type="InterPro" id="IPR007074">
    <property type="entry name" value="LicD/FKTN/FKRP_NTP_transf"/>
</dbReference>
<evidence type="ECO:0000313" key="4">
    <source>
        <dbReference type="EMBL" id="KAK7481746.1"/>
    </source>
</evidence>
<dbReference type="PANTHER" id="PTHR43404:SF1">
    <property type="entry name" value="MNN4P"/>
    <property type="match status" value="1"/>
</dbReference>
<dbReference type="AlphaFoldDB" id="A0ABD0K356"/>
<feature type="transmembrane region" description="Helical" evidence="1">
    <location>
        <begin position="21"/>
        <end position="38"/>
    </location>
</feature>
<accession>A0ABD0K356</accession>
<gene>
    <name evidence="3" type="ORF">BaRGS_00026989</name>
    <name evidence="4" type="ORF">BaRGS_00026994</name>
</gene>
<dbReference type="PANTHER" id="PTHR43404">
    <property type="entry name" value="LIPOPOLYSACCHARIDE CHOLINEPHOSPHOTRANSFERASE LICD"/>
    <property type="match status" value="1"/>
</dbReference>
<dbReference type="EMBL" id="JACVVK020000257">
    <property type="protein sequence ID" value="KAK7481741.1"/>
    <property type="molecule type" value="Genomic_DNA"/>
</dbReference>
<evidence type="ECO:0000259" key="2">
    <source>
        <dbReference type="Pfam" id="PF04991"/>
    </source>
</evidence>
<reference evidence="4" key="1">
    <citation type="submission" date="2020-09" db="EMBL/GenBank/DDBJ databases">
        <authorList>
            <person name="Won Y."/>
        </authorList>
    </citation>
    <scope>NUCLEOTIDE SEQUENCE</scope>
    <source>
        <strain evidence="4">Wonlab-2016</strain>
        <tissue evidence="4">Foot muscle</tissue>
    </source>
</reference>